<evidence type="ECO:0000259" key="2">
    <source>
        <dbReference type="PROSITE" id="PS50937"/>
    </source>
</evidence>
<accession>A0A3B0ZNZ1</accession>
<dbReference type="InterPro" id="IPR047057">
    <property type="entry name" value="MerR_fam"/>
</dbReference>
<dbReference type="PANTHER" id="PTHR30204">
    <property type="entry name" value="REDOX-CYCLING DRUG-SENSING TRANSCRIPTIONAL ACTIVATOR SOXR"/>
    <property type="match status" value="1"/>
</dbReference>
<dbReference type="PROSITE" id="PS50937">
    <property type="entry name" value="HTH_MERR_2"/>
    <property type="match status" value="1"/>
</dbReference>
<evidence type="ECO:0000313" key="3">
    <source>
        <dbReference type="EMBL" id="VAW83114.1"/>
    </source>
</evidence>
<sequence length="150" mass="17021">MKQGAFSRQQVAAITGLSSRQLSYWRKTELVTPQTYTEGGHARYSFTDLIALRTARRLLDANVSLQRIRKRLNSLTRFLPSTDYPLTELSLVVTADVVLVFHTKYSFDTLAGQEWIFPIAELATEVEQLQQPRQGDNACRFAAAKRGDRV</sequence>
<dbReference type="Pfam" id="PF13411">
    <property type="entry name" value="MerR_1"/>
    <property type="match status" value="1"/>
</dbReference>
<dbReference type="Gene3D" id="1.10.1660.10">
    <property type="match status" value="1"/>
</dbReference>
<dbReference type="AlphaFoldDB" id="A0A3B0ZNZ1"/>
<gene>
    <name evidence="3" type="ORF">MNBD_GAMMA13-1719</name>
</gene>
<dbReference type="InterPro" id="IPR009061">
    <property type="entry name" value="DNA-bd_dom_put_sf"/>
</dbReference>
<proteinExistence type="predicted"/>
<keyword evidence="1" id="KW-0238">DNA-binding</keyword>
<feature type="domain" description="HTH merR-type" evidence="2">
    <location>
        <begin position="5"/>
        <end position="74"/>
    </location>
</feature>
<organism evidence="3">
    <name type="scientific">hydrothermal vent metagenome</name>
    <dbReference type="NCBI Taxonomy" id="652676"/>
    <lineage>
        <taxon>unclassified sequences</taxon>
        <taxon>metagenomes</taxon>
        <taxon>ecological metagenomes</taxon>
    </lineage>
</organism>
<dbReference type="SMART" id="SM00422">
    <property type="entry name" value="HTH_MERR"/>
    <property type="match status" value="1"/>
</dbReference>
<dbReference type="GO" id="GO:0003700">
    <property type="term" value="F:DNA-binding transcription factor activity"/>
    <property type="evidence" value="ECO:0007669"/>
    <property type="project" value="InterPro"/>
</dbReference>
<protein>
    <recommendedName>
        <fullName evidence="2">HTH merR-type domain-containing protein</fullName>
    </recommendedName>
</protein>
<dbReference type="SUPFAM" id="SSF46955">
    <property type="entry name" value="Putative DNA-binding domain"/>
    <property type="match status" value="1"/>
</dbReference>
<dbReference type="EMBL" id="UOFK01000349">
    <property type="protein sequence ID" value="VAW83114.1"/>
    <property type="molecule type" value="Genomic_DNA"/>
</dbReference>
<evidence type="ECO:0000256" key="1">
    <source>
        <dbReference type="ARBA" id="ARBA00023125"/>
    </source>
</evidence>
<dbReference type="PANTHER" id="PTHR30204:SF3">
    <property type="entry name" value="HTH MERR-TYPE DOMAIN-CONTAINING PROTEIN"/>
    <property type="match status" value="1"/>
</dbReference>
<dbReference type="InterPro" id="IPR000551">
    <property type="entry name" value="MerR-type_HTH_dom"/>
</dbReference>
<reference evidence="3" key="1">
    <citation type="submission" date="2018-06" db="EMBL/GenBank/DDBJ databases">
        <authorList>
            <person name="Zhirakovskaya E."/>
        </authorList>
    </citation>
    <scope>NUCLEOTIDE SEQUENCE</scope>
</reference>
<dbReference type="GO" id="GO:0003677">
    <property type="term" value="F:DNA binding"/>
    <property type="evidence" value="ECO:0007669"/>
    <property type="project" value="UniProtKB-KW"/>
</dbReference>
<name>A0A3B0ZNZ1_9ZZZZ</name>